<evidence type="ECO:0000313" key="3">
    <source>
        <dbReference type="Proteomes" id="UP000181901"/>
    </source>
</evidence>
<feature type="signal peptide" evidence="1">
    <location>
        <begin position="1"/>
        <end position="22"/>
    </location>
</feature>
<keyword evidence="1" id="KW-0732">Signal</keyword>
<comment type="caution">
    <text evidence="2">The sequence shown here is derived from an EMBL/GenBank/DDBJ whole genome shotgun (WGS) entry which is preliminary data.</text>
</comment>
<evidence type="ECO:0000313" key="2">
    <source>
        <dbReference type="EMBL" id="OIQ48802.1"/>
    </source>
</evidence>
<sequence>MRKYIFLLTMTCCLLAAWPALAGQVRVFESMAEGMSQRDLRDKARAQGFAQAVLDEAKVMLADKLPETRTALLKEYLLGHAEPFIQGYKVVSSQDFPEGLSLTMDVRVDRRTLRDSLGGMGFFATLAQPQPATVVWPGDLTDEELQALHHLINLTGIAPTEGGSPVFTLERGSDKGTWKCHLSYEGQEWLAINGDMATAWFTLWPRYFDRPTAQAAQAGGETLTVSGWFSPDGVLEFDRVLHGWDGAVQNAQLVTMDMQPSGAGATWSLSVINRARLEMLLNAFLPQRGLSFHLAAEPRG</sequence>
<keyword evidence="3" id="KW-1185">Reference proteome</keyword>
<gene>
    <name evidence="2" type="ORF">BerOc1_03555</name>
</gene>
<dbReference type="AlphaFoldDB" id="A0A1J5MS05"/>
<dbReference type="OrthoDB" id="5470220at2"/>
<dbReference type="Proteomes" id="UP000181901">
    <property type="component" value="Unassembled WGS sequence"/>
</dbReference>
<accession>A0A1J5MS05</accession>
<name>A0A1J5MS05_9BACT</name>
<evidence type="ECO:0008006" key="4">
    <source>
        <dbReference type="Google" id="ProtNLM"/>
    </source>
</evidence>
<proteinExistence type="predicted"/>
<organism evidence="2 3">
    <name type="scientific">Pseudodesulfovibrio hydrargyri</name>
    <dbReference type="NCBI Taxonomy" id="2125990"/>
    <lineage>
        <taxon>Bacteria</taxon>
        <taxon>Pseudomonadati</taxon>
        <taxon>Thermodesulfobacteriota</taxon>
        <taxon>Desulfovibrionia</taxon>
        <taxon>Desulfovibrionales</taxon>
        <taxon>Desulfovibrionaceae</taxon>
    </lineage>
</organism>
<dbReference type="RefSeq" id="WP_071547239.1">
    <property type="nucleotide sequence ID" value="NZ_LKAQ01000005.1"/>
</dbReference>
<feature type="chain" id="PRO_5009635335" description="Lipoprotein" evidence="1">
    <location>
        <begin position="23"/>
        <end position="300"/>
    </location>
</feature>
<dbReference type="EMBL" id="LKAQ01000005">
    <property type="protein sequence ID" value="OIQ48802.1"/>
    <property type="molecule type" value="Genomic_DNA"/>
</dbReference>
<evidence type="ECO:0000256" key="1">
    <source>
        <dbReference type="SAM" id="SignalP"/>
    </source>
</evidence>
<protein>
    <recommendedName>
        <fullName evidence="4">Lipoprotein</fullName>
    </recommendedName>
</protein>
<reference evidence="2 3" key="1">
    <citation type="submission" date="2015-09" db="EMBL/GenBank/DDBJ databases">
        <title>Genome of Desulfovibrio dechloracetivorans BerOc1, a mercury methylating strain isolated from highly hydrocarbons and metals contaminated coastal sediments.</title>
        <authorList>
            <person name="Goni Urriza M."/>
            <person name="Gassie C."/>
            <person name="Bouchez O."/>
            <person name="Klopp C."/>
            <person name="Ranchou-Peyruse A."/>
            <person name="Remy G."/>
        </authorList>
    </citation>
    <scope>NUCLEOTIDE SEQUENCE [LARGE SCALE GENOMIC DNA]</scope>
    <source>
        <strain evidence="2 3">BerOc1</strain>
    </source>
</reference>